<evidence type="ECO:0000313" key="3">
    <source>
        <dbReference type="Proteomes" id="UP001233999"/>
    </source>
</evidence>
<proteinExistence type="predicted"/>
<protein>
    <submittedName>
        <fullName evidence="2">Uncharacterized protein</fullName>
    </submittedName>
</protein>
<accession>A0AAD8E3U4</accession>
<comment type="caution">
    <text evidence="2">The sequence shown here is derived from an EMBL/GenBank/DDBJ whole genome shotgun (WGS) entry which is preliminary data.</text>
</comment>
<feature type="non-terminal residue" evidence="2">
    <location>
        <position position="76"/>
    </location>
</feature>
<dbReference type="AlphaFoldDB" id="A0AAD8E3U4"/>
<reference evidence="2" key="2">
    <citation type="submission" date="2023-05" db="EMBL/GenBank/DDBJ databases">
        <authorList>
            <person name="Fouks B."/>
        </authorList>
    </citation>
    <scope>NUCLEOTIDE SEQUENCE</scope>
    <source>
        <strain evidence="2">Stay&amp;Tobe</strain>
        <tissue evidence="2">Testes</tissue>
    </source>
</reference>
<feature type="region of interest" description="Disordered" evidence="1">
    <location>
        <begin position="38"/>
        <end position="76"/>
    </location>
</feature>
<keyword evidence="3" id="KW-1185">Reference proteome</keyword>
<gene>
    <name evidence="2" type="ORF">L9F63_006867</name>
</gene>
<dbReference type="EMBL" id="JASPKZ010009802">
    <property type="protein sequence ID" value="KAJ9576268.1"/>
    <property type="molecule type" value="Genomic_DNA"/>
</dbReference>
<sequence length="76" mass="8879">MALNMQQQITIAAWATTYANDREAARREFNDMKEEIKSEGEEQIEYDDIKQEAFTPSEEIELEDETFTPSEEAELE</sequence>
<evidence type="ECO:0000256" key="1">
    <source>
        <dbReference type="SAM" id="MobiDB-lite"/>
    </source>
</evidence>
<dbReference type="Proteomes" id="UP001233999">
    <property type="component" value="Unassembled WGS sequence"/>
</dbReference>
<organism evidence="2 3">
    <name type="scientific">Diploptera punctata</name>
    <name type="common">Pacific beetle cockroach</name>
    <dbReference type="NCBI Taxonomy" id="6984"/>
    <lineage>
        <taxon>Eukaryota</taxon>
        <taxon>Metazoa</taxon>
        <taxon>Ecdysozoa</taxon>
        <taxon>Arthropoda</taxon>
        <taxon>Hexapoda</taxon>
        <taxon>Insecta</taxon>
        <taxon>Pterygota</taxon>
        <taxon>Neoptera</taxon>
        <taxon>Polyneoptera</taxon>
        <taxon>Dictyoptera</taxon>
        <taxon>Blattodea</taxon>
        <taxon>Blaberoidea</taxon>
        <taxon>Blaberidae</taxon>
        <taxon>Diplopterinae</taxon>
        <taxon>Diploptera</taxon>
    </lineage>
</organism>
<feature type="compositionally biased region" description="Acidic residues" evidence="1">
    <location>
        <begin position="58"/>
        <end position="76"/>
    </location>
</feature>
<reference evidence="2" key="1">
    <citation type="journal article" date="2023" name="IScience">
        <title>Live-bearing cockroach genome reveals convergent evolutionary mechanisms linked to viviparity in insects and beyond.</title>
        <authorList>
            <person name="Fouks B."/>
            <person name="Harrison M.C."/>
            <person name="Mikhailova A.A."/>
            <person name="Marchal E."/>
            <person name="English S."/>
            <person name="Carruthers M."/>
            <person name="Jennings E.C."/>
            <person name="Chiamaka E.L."/>
            <person name="Frigard R.A."/>
            <person name="Pippel M."/>
            <person name="Attardo G.M."/>
            <person name="Benoit J.B."/>
            <person name="Bornberg-Bauer E."/>
            <person name="Tobe S.S."/>
        </authorList>
    </citation>
    <scope>NUCLEOTIDE SEQUENCE</scope>
    <source>
        <strain evidence="2">Stay&amp;Tobe</strain>
    </source>
</reference>
<name>A0AAD8E3U4_DIPPU</name>
<evidence type="ECO:0000313" key="2">
    <source>
        <dbReference type="EMBL" id="KAJ9576268.1"/>
    </source>
</evidence>